<evidence type="ECO:0000313" key="3">
    <source>
        <dbReference type="Proteomes" id="UP000235371"/>
    </source>
</evidence>
<organism evidence="2 3">
    <name type="scientific">Hyaloscypha bicolor E</name>
    <dbReference type="NCBI Taxonomy" id="1095630"/>
    <lineage>
        <taxon>Eukaryota</taxon>
        <taxon>Fungi</taxon>
        <taxon>Dikarya</taxon>
        <taxon>Ascomycota</taxon>
        <taxon>Pezizomycotina</taxon>
        <taxon>Leotiomycetes</taxon>
        <taxon>Helotiales</taxon>
        <taxon>Hyaloscyphaceae</taxon>
        <taxon>Hyaloscypha</taxon>
        <taxon>Hyaloscypha bicolor</taxon>
    </lineage>
</organism>
<accession>A0A2J6TGK5</accession>
<dbReference type="STRING" id="1095630.A0A2J6TGK5"/>
<proteinExistence type="predicted"/>
<dbReference type="Proteomes" id="UP000235371">
    <property type="component" value="Unassembled WGS sequence"/>
</dbReference>
<dbReference type="AlphaFoldDB" id="A0A2J6TGK5"/>
<protein>
    <submittedName>
        <fullName evidence="2">Uncharacterized protein</fullName>
    </submittedName>
</protein>
<evidence type="ECO:0000313" key="2">
    <source>
        <dbReference type="EMBL" id="PMD62131.1"/>
    </source>
</evidence>
<dbReference type="GeneID" id="36594758"/>
<name>A0A2J6TGK5_9HELO</name>
<dbReference type="InParanoid" id="A0A2J6TGK5"/>
<keyword evidence="3" id="KW-1185">Reference proteome</keyword>
<sequence>MRKEARIEPLGGRAVVLNNVVLQFFLAAPLTNTCSSVSSLASATIHSSALRSLPTCYWTKSWILVTTYTSLKTGAFLFLLAVQVQAKITNKTTLAILAKTSIAAATTLPTVVAAASTTAALDPNVTNCFLALPTQPLTAAGLSTPFLLHALCSQTVATQQAFAEAAIYDPATGTISIYHPPVPDAGKTAGAPPVVPTLPAGTVVALWFRFNRWNSSASRCQRQGNKPVTHPESSGMYRRSSRSKGDVFGQVSWCNAASWFSAANAGIASGKAVIPPLGVDKLGNPCPTSRPFEITDACPPDNVPTQHLLLPDGSTAQDNAGNRAAHHDAQVITNASDEALLTNILGPLIGCTPYVAP</sequence>
<feature type="region of interest" description="Disordered" evidence="1">
    <location>
        <begin position="219"/>
        <end position="241"/>
    </location>
</feature>
<evidence type="ECO:0000256" key="1">
    <source>
        <dbReference type="SAM" id="MobiDB-lite"/>
    </source>
</evidence>
<dbReference type="RefSeq" id="XP_024739035.1">
    <property type="nucleotide sequence ID" value="XM_024886681.1"/>
</dbReference>
<reference evidence="2 3" key="1">
    <citation type="submission" date="2016-04" db="EMBL/GenBank/DDBJ databases">
        <title>A degradative enzymes factory behind the ericoid mycorrhizal symbiosis.</title>
        <authorList>
            <consortium name="DOE Joint Genome Institute"/>
            <person name="Martino E."/>
            <person name="Morin E."/>
            <person name="Grelet G."/>
            <person name="Kuo A."/>
            <person name="Kohler A."/>
            <person name="Daghino S."/>
            <person name="Barry K."/>
            <person name="Choi C."/>
            <person name="Cichocki N."/>
            <person name="Clum A."/>
            <person name="Copeland A."/>
            <person name="Hainaut M."/>
            <person name="Haridas S."/>
            <person name="Labutti K."/>
            <person name="Lindquist E."/>
            <person name="Lipzen A."/>
            <person name="Khouja H.-R."/>
            <person name="Murat C."/>
            <person name="Ohm R."/>
            <person name="Olson A."/>
            <person name="Spatafora J."/>
            <person name="Veneault-Fourrey C."/>
            <person name="Henrissat B."/>
            <person name="Grigoriev I."/>
            <person name="Martin F."/>
            <person name="Perotto S."/>
        </authorList>
    </citation>
    <scope>NUCLEOTIDE SEQUENCE [LARGE SCALE GENOMIC DNA]</scope>
    <source>
        <strain evidence="2 3">E</strain>
    </source>
</reference>
<gene>
    <name evidence="2" type="ORF">K444DRAFT_662234</name>
</gene>
<dbReference type="EMBL" id="KZ613785">
    <property type="protein sequence ID" value="PMD62131.1"/>
    <property type="molecule type" value="Genomic_DNA"/>
</dbReference>
<dbReference type="OrthoDB" id="2399191at2759"/>